<feature type="transmembrane region" description="Helical" evidence="2">
    <location>
        <begin position="175"/>
        <end position="194"/>
    </location>
</feature>
<keyword evidence="5" id="KW-1185">Reference proteome</keyword>
<reference evidence="3" key="3">
    <citation type="submission" date="2023-04" db="EMBL/GenBank/DDBJ databases">
        <title>WGS assembly of Eucalyptus grandis.</title>
        <authorList>
            <person name="Myburg A."/>
            <person name="Grattapaglia D."/>
            <person name="Tuskan G."/>
            <person name="Hellsten U."/>
            <person name="Hayes R."/>
            <person name="Grimwood J."/>
            <person name="Jenkins J."/>
            <person name="Lindquist E."/>
            <person name="Tice H."/>
            <person name="Bauer D."/>
            <person name="Goodstein D."/>
            <person name="Dubchak I."/>
            <person name="Poliakov A."/>
            <person name="Mizrachi E."/>
            <person name="Kullan A."/>
            <person name="Hussey S."/>
            <person name="Pinard D."/>
            <person name="Van D."/>
            <person name="Singh P."/>
            <person name="Van J."/>
            <person name="Silva-Junior O."/>
            <person name="Togawa R."/>
            <person name="Pappas M."/>
            <person name="Faria D."/>
            <person name="Sansaloni C."/>
            <person name="Petroli C."/>
            <person name="Yang X."/>
            <person name="Ranjan P."/>
            <person name="Tschaplinski T."/>
            <person name="Ye C."/>
            <person name="Li T."/>
            <person name="Sterck L."/>
            <person name="Vanneste K."/>
            <person name="Murat F."/>
            <person name="Soler M."/>
            <person name="Clemente H."/>
            <person name="Saidi N."/>
            <person name="Cassan-Wang H."/>
            <person name="Dunand C."/>
            <person name="Hefer C."/>
            <person name="Bornberg-Bauer E."/>
            <person name="Kersting A."/>
            <person name="Vining K."/>
            <person name="Amarasinghe V."/>
            <person name="Ranik M."/>
            <person name="Naithani S."/>
            <person name="Elser J."/>
            <person name="Boyd A."/>
            <person name="Liston A."/>
            <person name="Spatafora J."/>
            <person name="Dharmwardhana P."/>
            <person name="Raja R."/>
            <person name="Sullivan C."/>
            <person name="Romanel E."/>
            <person name="Alves-Ferreira M."/>
            <person name="Kulheim C."/>
            <person name="Foley W."/>
            <person name="Carocha V."/>
            <person name="Paiva J."/>
            <person name="Kudrna D."/>
            <person name="Brommonschenkel S."/>
            <person name="Pasquali G."/>
            <person name="Byrne M."/>
            <person name="Rigault P."/>
            <person name="Tibbits J."/>
            <person name="Spokevicius A."/>
            <person name="Jones R."/>
            <person name="Steane D."/>
            <person name="Vaillancourt R."/>
            <person name="Potts B."/>
            <person name="Joubert F."/>
            <person name="Barry K."/>
            <person name="Pappas G."/>
            <person name="Strauss S."/>
            <person name="Jaiswal P."/>
            <person name="Grima-Pettenati J."/>
            <person name="Salse J."/>
            <person name="Van D."/>
            <person name="Rokhsar D."/>
            <person name="Schmutz J."/>
        </authorList>
    </citation>
    <scope>NUCLEOTIDE SEQUENCE</scope>
    <source>
        <tissue evidence="3">Leaf extractions</tissue>
    </source>
</reference>
<name>A0A058ZV67_EUCGR</name>
<gene>
    <name evidence="4" type="ORF">EUGRSUZ_L00550</name>
</gene>
<dbReference type="AlphaFoldDB" id="A0A058ZV67"/>
<keyword evidence="2" id="KW-1133">Transmembrane helix</keyword>
<feature type="transmembrane region" description="Helical" evidence="2">
    <location>
        <begin position="92"/>
        <end position="112"/>
    </location>
</feature>
<feature type="transmembrane region" description="Helical" evidence="2">
    <location>
        <begin position="42"/>
        <end position="66"/>
    </location>
</feature>
<evidence type="ECO:0000256" key="1">
    <source>
        <dbReference type="SAM" id="MobiDB-lite"/>
    </source>
</evidence>
<reference evidence="3" key="2">
    <citation type="journal article" date="2014" name="Nature">
        <title>The genome of Eucalyptus grandis.</title>
        <authorList>
            <person name="Myburg A.A."/>
            <person name="Grattapaglia D."/>
            <person name="Tuskan G.A."/>
            <person name="Hellsten U."/>
            <person name="Hayes R.D."/>
            <person name="Grimwood J."/>
            <person name="Jenkins J."/>
            <person name="Lindquist E."/>
            <person name="Tice H."/>
            <person name="Bauer D."/>
            <person name="Goodstein D.M."/>
            <person name="Dubchak I."/>
            <person name="Poliakov A."/>
            <person name="Mizrachi E."/>
            <person name="Kullan A.R."/>
            <person name="Hussey S.G."/>
            <person name="Pinard D."/>
            <person name="van der Merwe K."/>
            <person name="Singh P."/>
            <person name="van Jaarsveld I."/>
            <person name="Silva-Junior O.B."/>
            <person name="Togawa R.C."/>
            <person name="Pappas M.R."/>
            <person name="Faria D.A."/>
            <person name="Sansaloni C.P."/>
            <person name="Petroli C.D."/>
            <person name="Yang X."/>
            <person name="Ranjan P."/>
            <person name="Tschaplinski T.J."/>
            <person name="Ye C.Y."/>
            <person name="Li T."/>
            <person name="Sterck L."/>
            <person name="Vanneste K."/>
            <person name="Murat F."/>
            <person name="Soler M."/>
            <person name="Clemente H.S."/>
            <person name="Saidi N."/>
            <person name="Cassan-Wang H."/>
            <person name="Dunand C."/>
            <person name="Hefer C.A."/>
            <person name="Bornberg-Bauer E."/>
            <person name="Kersting A.R."/>
            <person name="Vining K."/>
            <person name="Amarasinghe V."/>
            <person name="Ranik M."/>
            <person name="Naithani S."/>
            <person name="Elser J."/>
            <person name="Boyd A.E."/>
            <person name="Liston A."/>
            <person name="Spatafora J.W."/>
            <person name="Dharmwardhana P."/>
            <person name="Raja R."/>
            <person name="Sullivan C."/>
            <person name="Romanel E."/>
            <person name="Alves-Ferreira M."/>
            <person name="Kulheim C."/>
            <person name="Foley W."/>
            <person name="Carocha V."/>
            <person name="Paiva J."/>
            <person name="Kudrna D."/>
            <person name="Brommonschenkel S.H."/>
            <person name="Pasquali G."/>
            <person name="Byrne M."/>
            <person name="Rigault P."/>
            <person name="Tibbits J."/>
            <person name="Spokevicius A."/>
            <person name="Jones R.C."/>
            <person name="Steane D.A."/>
            <person name="Vaillancourt R.E."/>
            <person name="Potts B.M."/>
            <person name="Joubert F."/>
            <person name="Barry K."/>
            <person name="Pappas G.J."/>
            <person name="Strauss S.H."/>
            <person name="Jaiswal P."/>
            <person name="Grima-Pettenati J."/>
            <person name="Salse J."/>
            <person name="Van de Peer Y."/>
            <person name="Rokhsar D.S."/>
            <person name="Schmutz J."/>
        </authorList>
    </citation>
    <scope>NUCLEOTIDE SEQUENCE</scope>
    <source>
        <tissue evidence="3">Leaf extractions</tissue>
    </source>
</reference>
<sequence>MASTDQGDAAAQAKSSVQNKDEKTQKKNEKQKRQQIEHLQMVLDDLVSVNSLFTFAMFVGISIAGANPQNLQPRKECQASHQTKMVLLFDEVVSFVCFLLSSLVATALKMNLSTYLMSDPNNRKRSARDVNDGVRNLMIMLSMTGSVLGCVYLTMSMANVVRVLLGNVTCGESDTLLATGTLIAVNVLALLIYVPSMMRAVHLSHAKLELN</sequence>
<dbReference type="eggNOG" id="ENOG502SN9G">
    <property type="taxonomic scope" value="Eukaryota"/>
</dbReference>
<dbReference type="Gramene" id="KCW45677">
    <property type="protein sequence ID" value="KCW45677"/>
    <property type="gene ID" value="EUGRSUZ_L00550"/>
</dbReference>
<dbReference type="EMBL" id="KK198786">
    <property type="protein sequence ID" value="KCW45677.1"/>
    <property type="molecule type" value="Genomic_DNA"/>
</dbReference>
<organism evidence="4">
    <name type="scientific">Eucalyptus grandis</name>
    <name type="common">Flooded gum</name>
    <dbReference type="NCBI Taxonomy" id="71139"/>
    <lineage>
        <taxon>Eukaryota</taxon>
        <taxon>Viridiplantae</taxon>
        <taxon>Streptophyta</taxon>
        <taxon>Embryophyta</taxon>
        <taxon>Tracheophyta</taxon>
        <taxon>Spermatophyta</taxon>
        <taxon>Magnoliopsida</taxon>
        <taxon>eudicotyledons</taxon>
        <taxon>Gunneridae</taxon>
        <taxon>Pentapetalae</taxon>
        <taxon>rosids</taxon>
        <taxon>malvids</taxon>
        <taxon>Myrtales</taxon>
        <taxon>Myrtaceae</taxon>
        <taxon>Myrtoideae</taxon>
        <taxon>Eucalypteae</taxon>
        <taxon>Eucalyptus</taxon>
    </lineage>
</organism>
<dbReference type="PANTHER" id="PTHR33430">
    <property type="entry name" value="MATERNAL EFFECT EMBRYO ARREST PROTEIN"/>
    <property type="match status" value="1"/>
</dbReference>
<protein>
    <recommendedName>
        <fullName evidence="6">PGG domain-containing protein</fullName>
    </recommendedName>
</protein>
<evidence type="ECO:0000313" key="5">
    <source>
        <dbReference type="Proteomes" id="UP000030711"/>
    </source>
</evidence>
<feature type="transmembrane region" description="Helical" evidence="2">
    <location>
        <begin position="133"/>
        <end position="155"/>
    </location>
</feature>
<evidence type="ECO:0008006" key="6">
    <source>
        <dbReference type="Google" id="ProtNLM"/>
    </source>
</evidence>
<proteinExistence type="predicted"/>
<dbReference type="PANTHER" id="PTHR33430:SF1">
    <property type="entry name" value="PGG DOMAIN-CONTAINING PROTEIN"/>
    <property type="match status" value="1"/>
</dbReference>
<reference evidence="4" key="1">
    <citation type="submission" date="2013-07" db="EMBL/GenBank/DDBJ databases">
        <title>The genome of Eucalyptus grandis.</title>
        <authorList>
            <person name="Schmutz J."/>
            <person name="Hayes R."/>
            <person name="Myburg A."/>
            <person name="Tuskan G."/>
            <person name="Grattapaglia D."/>
            <person name="Rokhsar D.S."/>
        </authorList>
    </citation>
    <scope>NUCLEOTIDE SEQUENCE</scope>
    <source>
        <tissue evidence="4">Leaf extractions</tissue>
    </source>
</reference>
<accession>A0A058ZV67</accession>
<keyword evidence="2" id="KW-0472">Membrane</keyword>
<keyword evidence="2" id="KW-0812">Transmembrane</keyword>
<dbReference type="Proteomes" id="UP000030711">
    <property type="component" value="Unassembled WGS sequence"/>
</dbReference>
<evidence type="ECO:0000313" key="3">
    <source>
        <dbReference type="EMBL" id="KAK2633117.1"/>
    </source>
</evidence>
<dbReference type="EMBL" id="MU848274">
    <property type="protein sequence ID" value="KAK2633117.1"/>
    <property type="molecule type" value="Genomic_DNA"/>
</dbReference>
<evidence type="ECO:0000256" key="2">
    <source>
        <dbReference type="SAM" id="Phobius"/>
    </source>
</evidence>
<feature type="compositionally biased region" description="Basic and acidic residues" evidence="1">
    <location>
        <begin position="19"/>
        <end position="33"/>
    </location>
</feature>
<reference evidence="3" key="4">
    <citation type="submission" date="2023-07" db="EMBL/GenBank/DDBJ databases">
        <authorList>
            <person name="Myburg A.A."/>
            <person name="Grattapaglia D."/>
            <person name="Tuskan G.A."/>
            <person name="Hellsten U."/>
            <person name="Hayes R.D."/>
            <person name="Grimwood J."/>
            <person name="Jenkins J."/>
            <person name="Lindquist E."/>
            <person name="Tice H."/>
            <person name="Bauer D."/>
            <person name="Goodstein D.M."/>
            <person name="Dubchak I."/>
            <person name="Poliakov A."/>
            <person name="Mizrachi E."/>
            <person name="Kullan A.R."/>
            <person name="Hussey S.G."/>
            <person name="Pinard D."/>
            <person name="Van D.M."/>
            <person name="Singh P."/>
            <person name="Van J.I."/>
            <person name="Silva-Junior O.B."/>
            <person name="Togawa R.C."/>
            <person name="Pappas M.R."/>
            <person name="Faria D.A."/>
            <person name="Sansaloni C.P."/>
            <person name="Petroli C.D."/>
            <person name="Yang X."/>
            <person name="Ranjan P."/>
            <person name="Tschaplinski T.J."/>
            <person name="Ye C.Y."/>
            <person name="Li T."/>
            <person name="Sterck L."/>
            <person name="Vanneste K."/>
            <person name="Murat F."/>
            <person name="Soler M."/>
            <person name="Clemente H.S."/>
            <person name="Saidi N."/>
            <person name="Cassan-Wang H."/>
            <person name="Dunand C."/>
            <person name="Hefer C.A."/>
            <person name="Bornberg-Bauer E."/>
            <person name="Kersting A.R."/>
            <person name="Vining K."/>
            <person name="Amarasinghe V."/>
            <person name="Ranik M."/>
            <person name="Naithani S."/>
            <person name="Elser J."/>
            <person name="Boyd A.E."/>
            <person name="Liston A."/>
            <person name="Spatafora J.W."/>
            <person name="Dharmwardhana P."/>
            <person name="Raja R."/>
            <person name="Sullivan C."/>
            <person name="Romanel E."/>
            <person name="Alves-Ferreira M."/>
            <person name="Kulheim C."/>
            <person name="Foley W."/>
            <person name="Carocha V."/>
            <person name="Paiva J."/>
            <person name="Kudrna D."/>
            <person name="Brommonschenkel S.H."/>
            <person name="Pasquali G."/>
            <person name="Byrne M."/>
            <person name="Rigault P."/>
            <person name="Tibbits J."/>
            <person name="Spokevicius A."/>
            <person name="Jones R.C."/>
            <person name="Steane D.A."/>
            <person name="Vaillancourt R.E."/>
            <person name="Potts B.M."/>
            <person name="Joubert F."/>
            <person name="Barry K."/>
            <person name="Pappas G.J."/>
            <person name="Strauss S.H."/>
            <person name="Jaiswal P."/>
            <person name="Grima-Pettenati J."/>
            <person name="Salse J."/>
            <person name="Van D.P."/>
            <person name="Rokhsar D.S."/>
            <person name="Schmutz J."/>
        </authorList>
    </citation>
    <scope>NUCLEOTIDE SEQUENCE</scope>
    <source>
        <tissue evidence="3">Leaf extractions</tissue>
    </source>
</reference>
<dbReference type="InParanoid" id="A0A058ZV67"/>
<evidence type="ECO:0000313" key="4">
    <source>
        <dbReference type="EMBL" id="KCW45677.1"/>
    </source>
</evidence>
<feature type="region of interest" description="Disordered" evidence="1">
    <location>
        <begin position="1"/>
        <end position="33"/>
    </location>
</feature>
<dbReference type="STRING" id="71139.A0A058ZV67"/>